<dbReference type="AlphaFoldDB" id="A0A1D6LXE1"/>
<gene>
    <name evidence="3" type="ORF">ZEAMMB73_Zm00001d037377</name>
</gene>
<evidence type="ECO:0000256" key="1">
    <source>
        <dbReference type="SAM" id="MobiDB-lite"/>
    </source>
</evidence>
<sequence>MKEKDRDDSTDTELLVSPSTRTPVSKQNKGAKKSNINILSSVPKKSADADSTKRTVEPRSLNGSLKRQKSKPISGLLKVMINSVLYYKPIVLATTFVQIMPIIGRKHIIQICASIFSSIVLWLLRMCLCGQCSTQDSSSTDLVGHRIKVWWPLDKRYVV</sequence>
<accession>A0A1D6LXE1</accession>
<reference evidence="3" key="1">
    <citation type="submission" date="2015-12" db="EMBL/GenBank/DDBJ databases">
        <title>Update maize B73 reference genome by single molecule sequencing technologies.</title>
        <authorList>
            <consortium name="Maize Genome Sequencing Project"/>
            <person name="Ware D."/>
        </authorList>
    </citation>
    <scope>NUCLEOTIDE SEQUENCE</scope>
    <source>
        <tissue evidence="3">Seedling</tissue>
    </source>
</reference>
<dbReference type="EMBL" id="CM000782">
    <property type="protein sequence ID" value="AQK83833.1"/>
    <property type="molecule type" value="Genomic_DNA"/>
</dbReference>
<proteinExistence type="predicted"/>
<feature type="transmembrane region" description="Helical" evidence="2">
    <location>
        <begin position="76"/>
        <end position="101"/>
    </location>
</feature>
<feature type="compositionally biased region" description="Basic and acidic residues" evidence="1">
    <location>
        <begin position="45"/>
        <end position="57"/>
    </location>
</feature>
<feature type="region of interest" description="Disordered" evidence="1">
    <location>
        <begin position="1"/>
        <end position="69"/>
    </location>
</feature>
<keyword evidence="2" id="KW-0812">Transmembrane</keyword>
<evidence type="ECO:0000313" key="3">
    <source>
        <dbReference type="EMBL" id="AQK83833.1"/>
    </source>
</evidence>
<keyword evidence="2" id="KW-1133">Transmembrane helix</keyword>
<evidence type="ECO:0000256" key="2">
    <source>
        <dbReference type="SAM" id="Phobius"/>
    </source>
</evidence>
<name>A0A1D6LXE1_MAIZE</name>
<feature type="transmembrane region" description="Helical" evidence="2">
    <location>
        <begin position="107"/>
        <end position="124"/>
    </location>
</feature>
<feature type="compositionally biased region" description="Polar residues" evidence="1">
    <location>
        <begin position="17"/>
        <end position="40"/>
    </location>
</feature>
<protein>
    <submittedName>
        <fullName evidence="3">Binding</fullName>
    </submittedName>
</protein>
<keyword evidence="2" id="KW-0472">Membrane</keyword>
<organism evidence="3">
    <name type="scientific">Zea mays</name>
    <name type="common">Maize</name>
    <dbReference type="NCBI Taxonomy" id="4577"/>
    <lineage>
        <taxon>Eukaryota</taxon>
        <taxon>Viridiplantae</taxon>
        <taxon>Streptophyta</taxon>
        <taxon>Embryophyta</taxon>
        <taxon>Tracheophyta</taxon>
        <taxon>Spermatophyta</taxon>
        <taxon>Magnoliopsida</taxon>
        <taxon>Liliopsida</taxon>
        <taxon>Poales</taxon>
        <taxon>Poaceae</taxon>
        <taxon>PACMAD clade</taxon>
        <taxon>Panicoideae</taxon>
        <taxon>Andropogonodae</taxon>
        <taxon>Andropogoneae</taxon>
        <taxon>Tripsacinae</taxon>
        <taxon>Zea</taxon>
    </lineage>
</organism>